<protein>
    <submittedName>
        <fullName evidence="2">Uncharacterized protein</fullName>
    </submittedName>
</protein>
<keyword evidence="3" id="KW-1185">Reference proteome</keyword>
<feature type="compositionally biased region" description="Low complexity" evidence="1">
    <location>
        <begin position="627"/>
        <end position="638"/>
    </location>
</feature>
<evidence type="ECO:0000256" key="1">
    <source>
        <dbReference type="SAM" id="MobiDB-lite"/>
    </source>
</evidence>
<evidence type="ECO:0000313" key="3">
    <source>
        <dbReference type="Proteomes" id="UP000736335"/>
    </source>
</evidence>
<dbReference type="AlphaFoldDB" id="A0A9P6H8X6"/>
<feature type="compositionally biased region" description="Polar residues" evidence="1">
    <location>
        <begin position="313"/>
        <end position="326"/>
    </location>
</feature>
<organism evidence="2 3">
    <name type="scientific">Thelephora terrestris</name>
    <dbReference type="NCBI Taxonomy" id="56493"/>
    <lineage>
        <taxon>Eukaryota</taxon>
        <taxon>Fungi</taxon>
        <taxon>Dikarya</taxon>
        <taxon>Basidiomycota</taxon>
        <taxon>Agaricomycotina</taxon>
        <taxon>Agaricomycetes</taxon>
        <taxon>Thelephorales</taxon>
        <taxon>Thelephoraceae</taxon>
        <taxon>Thelephora</taxon>
    </lineage>
</organism>
<dbReference type="OrthoDB" id="3010354at2759"/>
<comment type="caution">
    <text evidence="2">The sequence shown here is derived from an EMBL/GenBank/DDBJ whole genome shotgun (WGS) entry which is preliminary data.</text>
</comment>
<dbReference type="EMBL" id="WIUZ02000012">
    <property type="protein sequence ID" value="KAF9782108.1"/>
    <property type="molecule type" value="Genomic_DNA"/>
</dbReference>
<dbReference type="Proteomes" id="UP000736335">
    <property type="component" value="Unassembled WGS sequence"/>
</dbReference>
<name>A0A9P6H8X6_9AGAM</name>
<reference evidence="2" key="2">
    <citation type="submission" date="2020-11" db="EMBL/GenBank/DDBJ databases">
        <authorList>
            <consortium name="DOE Joint Genome Institute"/>
            <person name="Kuo A."/>
            <person name="Miyauchi S."/>
            <person name="Kiss E."/>
            <person name="Drula E."/>
            <person name="Kohler A."/>
            <person name="Sanchez-Garcia M."/>
            <person name="Andreopoulos B."/>
            <person name="Barry K.W."/>
            <person name="Bonito G."/>
            <person name="Buee M."/>
            <person name="Carver A."/>
            <person name="Chen C."/>
            <person name="Cichocki N."/>
            <person name="Clum A."/>
            <person name="Culley D."/>
            <person name="Crous P.W."/>
            <person name="Fauchery L."/>
            <person name="Girlanda M."/>
            <person name="Hayes R."/>
            <person name="Keri Z."/>
            <person name="Labutti K."/>
            <person name="Lipzen A."/>
            <person name="Lombard V."/>
            <person name="Magnuson J."/>
            <person name="Maillard F."/>
            <person name="Morin E."/>
            <person name="Murat C."/>
            <person name="Nolan M."/>
            <person name="Ohm R."/>
            <person name="Pangilinan J."/>
            <person name="Pereira M."/>
            <person name="Perotto S."/>
            <person name="Peter M."/>
            <person name="Riley R."/>
            <person name="Sitrit Y."/>
            <person name="Stielow B."/>
            <person name="Szollosi G."/>
            <person name="Zifcakova L."/>
            <person name="Stursova M."/>
            <person name="Spatafora J.W."/>
            <person name="Tedersoo L."/>
            <person name="Vaario L.-M."/>
            <person name="Yamada A."/>
            <person name="Yan M."/>
            <person name="Wang P."/>
            <person name="Xu J."/>
            <person name="Bruns T."/>
            <person name="Baldrian P."/>
            <person name="Vilgalys R."/>
            <person name="Henrissat B."/>
            <person name="Grigoriev I.V."/>
            <person name="Hibbett D."/>
            <person name="Nagy L.G."/>
            <person name="Martin F.M."/>
        </authorList>
    </citation>
    <scope>NUCLEOTIDE SEQUENCE</scope>
    <source>
        <strain evidence="2">UH-Tt-Lm1</strain>
    </source>
</reference>
<gene>
    <name evidence="2" type="ORF">BJ322DRAFT_1110992</name>
</gene>
<feature type="region of interest" description="Disordered" evidence="1">
    <location>
        <begin position="313"/>
        <end position="335"/>
    </location>
</feature>
<accession>A0A9P6H8X6</accession>
<feature type="compositionally biased region" description="Basic residues" evidence="1">
    <location>
        <begin position="659"/>
        <end position="668"/>
    </location>
</feature>
<feature type="region of interest" description="Disordered" evidence="1">
    <location>
        <begin position="615"/>
        <end position="668"/>
    </location>
</feature>
<reference evidence="2" key="1">
    <citation type="journal article" date="2020" name="Nat. Commun.">
        <title>Large-scale genome sequencing of mycorrhizal fungi provides insights into the early evolution of symbiotic traits.</title>
        <authorList>
            <person name="Miyauchi S."/>
            <person name="Kiss E."/>
            <person name="Kuo A."/>
            <person name="Drula E."/>
            <person name="Kohler A."/>
            <person name="Sanchez-Garcia M."/>
            <person name="Morin E."/>
            <person name="Andreopoulos B."/>
            <person name="Barry K.W."/>
            <person name="Bonito G."/>
            <person name="Buee M."/>
            <person name="Carver A."/>
            <person name="Chen C."/>
            <person name="Cichocki N."/>
            <person name="Clum A."/>
            <person name="Culley D."/>
            <person name="Crous P.W."/>
            <person name="Fauchery L."/>
            <person name="Girlanda M."/>
            <person name="Hayes R.D."/>
            <person name="Keri Z."/>
            <person name="LaButti K."/>
            <person name="Lipzen A."/>
            <person name="Lombard V."/>
            <person name="Magnuson J."/>
            <person name="Maillard F."/>
            <person name="Murat C."/>
            <person name="Nolan M."/>
            <person name="Ohm R.A."/>
            <person name="Pangilinan J."/>
            <person name="Pereira M.F."/>
            <person name="Perotto S."/>
            <person name="Peter M."/>
            <person name="Pfister S."/>
            <person name="Riley R."/>
            <person name="Sitrit Y."/>
            <person name="Stielow J.B."/>
            <person name="Szollosi G."/>
            <person name="Zifcakova L."/>
            <person name="Stursova M."/>
            <person name="Spatafora J.W."/>
            <person name="Tedersoo L."/>
            <person name="Vaario L.M."/>
            <person name="Yamada A."/>
            <person name="Yan M."/>
            <person name="Wang P."/>
            <person name="Xu J."/>
            <person name="Bruns T."/>
            <person name="Baldrian P."/>
            <person name="Vilgalys R."/>
            <person name="Dunand C."/>
            <person name="Henrissat B."/>
            <person name="Grigoriev I.V."/>
            <person name="Hibbett D."/>
            <person name="Nagy L.G."/>
            <person name="Martin F.M."/>
        </authorList>
    </citation>
    <scope>NUCLEOTIDE SEQUENCE</scope>
    <source>
        <strain evidence="2">UH-Tt-Lm1</strain>
    </source>
</reference>
<sequence>MGNSWQSEDQKEFFDEYLTSYCSSRDEGKLRDEFWPMVIEEWFKRWPLSEPPAELVEKKGTVEKAKKVWKEKRIDQIKRVFKARGADVIVASRRNLHLEDSAPRKKSEVQMYMILYYDSRIRQTVVESWAEDGVPCLESRVEVNIPESEIEPHDSFTLKDPKIPISYKHAIARKLYDAESAAIKAEVRLQRETWHENGRTVRTTDEDERLSLVRDYQKNFPALSRNIGNILRNAEHKCAAKGIAWLACPAPSKGGKPVAFFQCAGTTPQGQDFESFIGSEKAKEFKALFSSWIHVLYPPSEWQLYSLGKQASDDLSTGSAAEQNGGENIGADTEAEHEDQATVASTVTDTTPLQPVVTLPAALAEADTVGNSLPSSDLLPNDAPDITLPVARAETNTAGNDLPCLGVSPNNPRPASPTAEPVDAIMVDQSHELSSRPDDILLAGIDDLPTSASEAGWMKLKQTLKYFREVHKIGRLSALILHWYQLEKVLGFLETVNSFAACATRRSPDSEQTPRGFPTKNRPQVLAVFFKNGHSYRKNYKLEAKSLGGQIMRWWEEMKISNATDNVRYGGPTGVYTLIVLVSWWSSLLAGQPENELTDCLRTVEDIDRAILSAIRAPNDQPPATPSPAGSSPTTSPALTPPAPRPRGRKRSIPEVPSSRKRLRVATA</sequence>
<evidence type="ECO:0000313" key="2">
    <source>
        <dbReference type="EMBL" id="KAF9782108.1"/>
    </source>
</evidence>
<proteinExistence type="predicted"/>